<evidence type="ECO:0000313" key="2">
    <source>
        <dbReference type="Proteomes" id="UP001341840"/>
    </source>
</evidence>
<sequence>MVHPYHIKALVLHIKEMRMAHGKKLGVSNSLDFSRNVVNFQSVTHHEEEEGHFSTNSEWPLLAAVKNIMIEGSYQAPFFSVLIYFFTLCYFV</sequence>
<reference evidence="1 2" key="1">
    <citation type="journal article" date="2023" name="Plants (Basel)">
        <title>Bridging the Gap: Combining Genomics and Transcriptomics Approaches to Understand Stylosanthes scabra, an Orphan Legume from the Brazilian Caatinga.</title>
        <authorList>
            <person name="Ferreira-Neto J.R.C."/>
            <person name="da Silva M.D."/>
            <person name="Binneck E."/>
            <person name="de Melo N.F."/>
            <person name="da Silva R.H."/>
            <person name="de Melo A.L.T.M."/>
            <person name="Pandolfi V."/>
            <person name="Bustamante F.O."/>
            <person name="Brasileiro-Vidal A.C."/>
            <person name="Benko-Iseppon A.M."/>
        </authorList>
    </citation>
    <scope>NUCLEOTIDE SEQUENCE [LARGE SCALE GENOMIC DNA]</scope>
    <source>
        <tissue evidence="1">Leaves</tissue>
    </source>
</reference>
<gene>
    <name evidence="1" type="ORF">PIB30_079925</name>
</gene>
<keyword evidence="2" id="KW-1185">Reference proteome</keyword>
<proteinExistence type="predicted"/>
<comment type="caution">
    <text evidence="1">The sequence shown here is derived from an EMBL/GenBank/DDBJ whole genome shotgun (WGS) entry which is preliminary data.</text>
</comment>
<dbReference type="EMBL" id="JASCZI010091769">
    <property type="protein sequence ID" value="MED6151178.1"/>
    <property type="molecule type" value="Genomic_DNA"/>
</dbReference>
<evidence type="ECO:0000313" key="1">
    <source>
        <dbReference type="EMBL" id="MED6151178.1"/>
    </source>
</evidence>
<accession>A0ABU6TT63</accession>
<organism evidence="1 2">
    <name type="scientific">Stylosanthes scabra</name>
    <dbReference type="NCBI Taxonomy" id="79078"/>
    <lineage>
        <taxon>Eukaryota</taxon>
        <taxon>Viridiplantae</taxon>
        <taxon>Streptophyta</taxon>
        <taxon>Embryophyta</taxon>
        <taxon>Tracheophyta</taxon>
        <taxon>Spermatophyta</taxon>
        <taxon>Magnoliopsida</taxon>
        <taxon>eudicotyledons</taxon>
        <taxon>Gunneridae</taxon>
        <taxon>Pentapetalae</taxon>
        <taxon>rosids</taxon>
        <taxon>fabids</taxon>
        <taxon>Fabales</taxon>
        <taxon>Fabaceae</taxon>
        <taxon>Papilionoideae</taxon>
        <taxon>50 kb inversion clade</taxon>
        <taxon>dalbergioids sensu lato</taxon>
        <taxon>Dalbergieae</taxon>
        <taxon>Pterocarpus clade</taxon>
        <taxon>Stylosanthes</taxon>
    </lineage>
</organism>
<protein>
    <submittedName>
        <fullName evidence="1">Uncharacterized protein</fullName>
    </submittedName>
</protein>
<dbReference type="Proteomes" id="UP001341840">
    <property type="component" value="Unassembled WGS sequence"/>
</dbReference>
<name>A0ABU6TT63_9FABA</name>